<dbReference type="PANTHER" id="PTHR13131:SF5">
    <property type="entry name" value="CYSTINOSIN"/>
    <property type="match status" value="1"/>
</dbReference>
<feature type="transmembrane region" description="Helical" evidence="8">
    <location>
        <begin position="87"/>
        <end position="109"/>
    </location>
</feature>
<dbReference type="Proteomes" id="UP000245884">
    <property type="component" value="Unassembled WGS sequence"/>
</dbReference>
<evidence type="ECO:0000256" key="6">
    <source>
        <dbReference type="ARBA" id="ARBA00023136"/>
    </source>
</evidence>
<keyword evidence="10" id="KW-1185">Reference proteome</keyword>
<dbReference type="AlphaFoldDB" id="A0A316UV60"/>
<feature type="region of interest" description="Disordered" evidence="7">
    <location>
        <begin position="117"/>
        <end position="150"/>
    </location>
</feature>
<dbReference type="STRING" id="1569628.A0A316UV60"/>
<dbReference type="Gene3D" id="1.20.1280.290">
    <property type="match status" value="2"/>
</dbReference>
<evidence type="ECO:0000256" key="2">
    <source>
        <dbReference type="ARBA" id="ARBA00022448"/>
    </source>
</evidence>
<dbReference type="OrthoDB" id="75720at2759"/>
<comment type="subcellular location">
    <subcellularLocation>
        <location evidence="1">Endomembrane system</location>
        <topology evidence="1">Multi-pass membrane protein</topology>
    </subcellularLocation>
</comment>
<gene>
    <name evidence="9" type="ORF">BDZ90DRAFT_259239</name>
</gene>
<keyword evidence="6 8" id="KW-0472">Membrane</keyword>
<keyword evidence="2" id="KW-0813">Transport</keyword>
<feature type="compositionally biased region" description="Low complexity" evidence="7">
    <location>
        <begin position="123"/>
        <end position="134"/>
    </location>
</feature>
<dbReference type="GO" id="GO:0012505">
    <property type="term" value="C:endomembrane system"/>
    <property type="evidence" value="ECO:0007669"/>
    <property type="project" value="UniProtKB-SubCell"/>
</dbReference>
<evidence type="ECO:0000256" key="5">
    <source>
        <dbReference type="ARBA" id="ARBA00022989"/>
    </source>
</evidence>
<keyword evidence="5 8" id="KW-1133">Transmembrane helix</keyword>
<dbReference type="GO" id="GO:0015184">
    <property type="term" value="F:L-cystine transmembrane transporter activity"/>
    <property type="evidence" value="ECO:0007669"/>
    <property type="project" value="TreeGrafter"/>
</dbReference>
<dbReference type="SMART" id="SM00679">
    <property type="entry name" value="CTNS"/>
    <property type="match status" value="2"/>
</dbReference>
<evidence type="ECO:0000256" key="7">
    <source>
        <dbReference type="SAM" id="MobiDB-lite"/>
    </source>
</evidence>
<name>A0A316UV60_9BASI</name>
<dbReference type="Pfam" id="PF04193">
    <property type="entry name" value="PQ-loop"/>
    <property type="match status" value="2"/>
</dbReference>
<feature type="transmembrane region" description="Helical" evidence="8">
    <location>
        <begin position="45"/>
        <end position="67"/>
    </location>
</feature>
<evidence type="ECO:0000313" key="10">
    <source>
        <dbReference type="Proteomes" id="UP000245884"/>
    </source>
</evidence>
<reference evidence="9 10" key="1">
    <citation type="journal article" date="2018" name="Mol. Biol. Evol.">
        <title>Broad Genomic Sampling Reveals a Smut Pathogenic Ancestry of the Fungal Clade Ustilaginomycotina.</title>
        <authorList>
            <person name="Kijpornyongpan T."/>
            <person name="Mondo S.J."/>
            <person name="Barry K."/>
            <person name="Sandor L."/>
            <person name="Lee J."/>
            <person name="Lipzen A."/>
            <person name="Pangilinan J."/>
            <person name="LaButti K."/>
            <person name="Hainaut M."/>
            <person name="Henrissat B."/>
            <person name="Grigoriev I.V."/>
            <person name="Spatafora J.W."/>
            <person name="Aime M.C."/>
        </authorList>
    </citation>
    <scope>NUCLEOTIDE SEQUENCE [LARGE SCALE GENOMIC DNA]</scope>
    <source>
        <strain evidence="9 10">MCA 5214</strain>
    </source>
</reference>
<dbReference type="PANTHER" id="PTHR13131">
    <property type="entry name" value="CYSTINOSIN"/>
    <property type="match status" value="1"/>
</dbReference>
<feature type="transmembrane region" description="Helical" evidence="8">
    <location>
        <begin position="158"/>
        <end position="175"/>
    </location>
</feature>
<keyword evidence="4" id="KW-0677">Repeat</keyword>
<evidence type="ECO:0008006" key="11">
    <source>
        <dbReference type="Google" id="ProtNLM"/>
    </source>
</evidence>
<dbReference type="EMBL" id="KZ819664">
    <property type="protein sequence ID" value="PWN29190.1"/>
    <property type="molecule type" value="Genomic_DNA"/>
</dbReference>
<protein>
    <recommendedName>
        <fullName evidence="11">PQ-loop-domain-containing protein</fullName>
    </recommendedName>
</protein>
<dbReference type="GeneID" id="37029970"/>
<dbReference type="GO" id="GO:0000324">
    <property type="term" value="C:fungal-type vacuole"/>
    <property type="evidence" value="ECO:0007669"/>
    <property type="project" value="TreeGrafter"/>
</dbReference>
<evidence type="ECO:0000256" key="4">
    <source>
        <dbReference type="ARBA" id="ARBA00022737"/>
    </source>
</evidence>
<dbReference type="RefSeq" id="XP_025363802.1">
    <property type="nucleotide sequence ID" value="XM_025508147.1"/>
</dbReference>
<keyword evidence="3 8" id="KW-0812">Transmembrane</keyword>
<dbReference type="GO" id="GO:0005774">
    <property type="term" value="C:vacuolar membrane"/>
    <property type="evidence" value="ECO:0007669"/>
    <property type="project" value="TreeGrafter"/>
</dbReference>
<proteinExistence type="predicted"/>
<sequence>MSLPGFLSLLLGWIYTALWSLSFYPQALTNQRRQSSRGFSTDFAYLNPLGFWCYSANQLALLLNEAVRKDYRDGHKGLDPTVQWNDVAFAVHAAIVSTFTLGQKVWFGARQAKQERERRECLGEQTQEQGQGSESGHDGSSEAAITEEGSSRLPSRPALITISLILLTILLTTLLSLSHAFGVRSFAVVDVLAAAKLYITLTKWIPQVVLNYRRKSTIGFNVHSITLDMAGGVLSFAQLCIDARWIQGSWDGVTGNPGKLGISLFSLAFDIILMTQHYILYRNAKEDNVEDEPRAQQGSDERTPLLRE</sequence>
<dbReference type="InterPro" id="IPR006603">
    <property type="entry name" value="PQ-loop_rpt"/>
</dbReference>
<accession>A0A316UV60</accession>
<evidence type="ECO:0000256" key="3">
    <source>
        <dbReference type="ARBA" id="ARBA00022692"/>
    </source>
</evidence>
<evidence type="ECO:0000256" key="1">
    <source>
        <dbReference type="ARBA" id="ARBA00004127"/>
    </source>
</evidence>
<feature type="transmembrane region" description="Helical" evidence="8">
    <location>
        <begin position="6"/>
        <end position="24"/>
    </location>
</feature>
<evidence type="ECO:0000313" key="9">
    <source>
        <dbReference type="EMBL" id="PWN29190.1"/>
    </source>
</evidence>
<dbReference type="InterPro" id="IPR005282">
    <property type="entry name" value="LC_transporter"/>
</dbReference>
<evidence type="ECO:0000256" key="8">
    <source>
        <dbReference type="SAM" id="Phobius"/>
    </source>
</evidence>
<organism evidence="9 10">
    <name type="scientific">Jaminaea rosea</name>
    <dbReference type="NCBI Taxonomy" id="1569628"/>
    <lineage>
        <taxon>Eukaryota</taxon>
        <taxon>Fungi</taxon>
        <taxon>Dikarya</taxon>
        <taxon>Basidiomycota</taxon>
        <taxon>Ustilaginomycotina</taxon>
        <taxon>Exobasidiomycetes</taxon>
        <taxon>Microstromatales</taxon>
        <taxon>Microstromatales incertae sedis</taxon>
        <taxon>Jaminaea</taxon>
    </lineage>
</organism>